<keyword evidence="3" id="KW-0442">Lipid degradation</keyword>
<gene>
    <name evidence="6" type="ORF">A6V36_14015</name>
    <name evidence="7" type="ORF">A6V37_09185</name>
</gene>
<evidence type="ECO:0000313" key="9">
    <source>
        <dbReference type="Proteomes" id="UP000078116"/>
    </source>
</evidence>
<evidence type="ECO:0000256" key="3">
    <source>
        <dbReference type="ARBA" id="ARBA00022963"/>
    </source>
</evidence>
<evidence type="ECO:0000256" key="2">
    <source>
        <dbReference type="ARBA" id="ARBA00012027"/>
    </source>
</evidence>
<dbReference type="GO" id="GO:0016042">
    <property type="term" value="P:lipid catabolic process"/>
    <property type="evidence" value="ECO:0007669"/>
    <property type="project" value="UniProtKB-KW"/>
</dbReference>
<sequence>MSHRQDLNTLKRRQTDMGDNTEDVPLANLSVEVELARSTKSACYFRDLESPLIRHIQSADAVVGCVAWLTSLRVLNALASKQAASVIVQKEDFLRPDLDPLPADWKTELHAYYEALSPIRAPGHWGAGWLETRTTEDPVGHGHPLHDVGIRCIGHRRGTESAMPRMHHKFFVFLRAKDETDPEVVEGAWPYQPYAVWTGSYNVTKNGKASLENALFIEDATLAEAYCAEWAQLIEVSEQLDWRSEYAAPEIDYNTGACIS</sequence>
<dbReference type="PANTHER" id="PTHR43856">
    <property type="entry name" value="CARDIOLIPIN HYDROLASE"/>
    <property type="match status" value="1"/>
</dbReference>
<evidence type="ECO:0000256" key="5">
    <source>
        <dbReference type="SAM" id="MobiDB-lite"/>
    </source>
</evidence>
<dbReference type="PANTHER" id="PTHR43856:SF1">
    <property type="entry name" value="MITOCHONDRIAL CARDIOLIPIN HYDROLASE"/>
    <property type="match status" value="1"/>
</dbReference>
<evidence type="ECO:0000313" key="8">
    <source>
        <dbReference type="Proteomes" id="UP000077961"/>
    </source>
</evidence>
<dbReference type="Proteomes" id="UP000077961">
    <property type="component" value="Unassembled WGS sequence"/>
</dbReference>
<evidence type="ECO:0000313" key="6">
    <source>
        <dbReference type="EMBL" id="OAJ52517.1"/>
    </source>
</evidence>
<dbReference type="OrthoDB" id="8479673at2"/>
<evidence type="ECO:0000313" key="7">
    <source>
        <dbReference type="EMBL" id="OAJ52607.1"/>
    </source>
</evidence>
<comment type="caution">
    <text evidence="7">The sequence shown here is derived from an EMBL/GenBank/DDBJ whole genome shotgun (WGS) entry which is preliminary data.</text>
</comment>
<organism evidence="7 9">
    <name type="scientific">Paraburkholderia ginsengiterrae</name>
    <dbReference type="NCBI Taxonomy" id="1462993"/>
    <lineage>
        <taxon>Bacteria</taxon>
        <taxon>Pseudomonadati</taxon>
        <taxon>Pseudomonadota</taxon>
        <taxon>Betaproteobacteria</taxon>
        <taxon>Burkholderiales</taxon>
        <taxon>Burkholderiaceae</taxon>
        <taxon>Paraburkholderia</taxon>
    </lineage>
</organism>
<keyword evidence="4" id="KW-0443">Lipid metabolism</keyword>
<reference evidence="8 9" key="1">
    <citation type="submission" date="2016-04" db="EMBL/GenBank/DDBJ databases">
        <title>Reclassification of Paraburkholderia panaciterrae (Farh et al. 2015) Dobritsa &amp; Samadpour 2016 as a later homotypic synonym of Paraburkholderia ginsengiterrae (Farh et al. 2015) Dobritsa &amp; Samadpour 2016.</title>
        <authorList>
            <person name="Dobritsa A.P."/>
            <person name="Kutumbaka K."/>
            <person name="Samadpour M."/>
        </authorList>
    </citation>
    <scope>NUCLEOTIDE SEQUENCE [LARGE SCALE GENOMIC DNA]</scope>
    <source>
        <strain evidence="7 9">DCY85</strain>
        <strain evidence="6 8">DCY85-1</strain>
    </source>
</reference>
<dbReference type="AlphaFoldDB" id="A0A1A9MXP1"/>
<dbReference type="EC" id="3.1.4.4" evidence="2"/>
<protein>
    <recommendedName>
        <fullName evidence="2">phospholipase D</fullName>
        <ecNumber evidence="2">3.1.4.4</ecNumber>
    </recommendedName>
</protein>
<dbReference type="RefSeq" id="WP_064271967.1">
    <property type="nucleotide sequence ID" value="NZ_LXKA01000371.1"/>
</dbReference>
<dbReference type="Proteomes" id="UP000078116">
    <property type="component" value="Unassembled WGS sequence"/>
</dbReference>
<dbReference type="GO" id="GO:0004630">
    <property type="term" value="F:phospholipase D activity"/>
    <property type="evidence" value="ECO:0007669"/>
    <property type="project" value="UniProtKB-EC"/>
</dbReference>
<feature type="region of interest" description="Disordered" evidence="5">
    <location>
        <begin position="1"/>
        <end position="22"/>
    </location>
</feature>
<name>A0A1A9MXP1_9BURK</name>
<dbReference type="EMBL" id="LXJZ01000231">
    <property type="protein sequence ID" value="OAJ52517.1"/>
    <property type="molecule type" value="Genomic_DNA"/>
</dbReference>
<proteinExistence type="inferred from homology"/>
<evidence type="ECO:0000256" key="4">
    <source>
        <dbReference type="ARBA" id="ARBA00023098"/>
    </source>
</evidence>
<dbReference type="EMBL" id="LXKA01000371">
    <property type="protein sequence ID" value="OAJ52607.1"/>
    <property type="molecule type" value="Genomic_DNA"/>
</dbReference>
<dbReference type="InterPro" id="IPR051406">
    <property type="entry name" value="PLD_domain"/>
</dbReference>
<keyword evidence="8" id="KW-1185">Reference proteome</keyword>
<dbReference type="Gene3D" id="3.30.870.10">
    <property type="entry name" value="Endonuclease Chain A"/>
    <property type="match status" value="1"/>
</dbReference>
<dbReference type="GO" id="GO:0016891">
    <property type="term" value="F:RNA endonuclease activity producing 5'-phosphomonoesters, hydrolytic mechanism"/>
    <property type="evidence" value="ECO:0007669"/>
    <property type="project" value="TreeGrafter"/>
</dbReference>
<evidence type="ECO:0000256" key="1">
    <source>
        <dbReference type="ARBA" id="ARBA00008664"/>
    </source>
</evidence>
<comment type="similarity">
    <text evidence="1">Belongs to the phospholipase D family.</text>
</comment>
<accession>A0A1A9MXP1</accession>
<dbReference type="SUPFAM" id="SSF56024">
    <property type="entry name" value="Phospholipase D/nuclease"/>
    <property type="match status" value="1"/>
</dbReference>